<dbReference type="PANTHER" id="PTHR11439:SF483">
    <property type="entry name" value="PEPTIDE SYNTHASE GLIP-LIKE, PUTATIVE (AFU_ORTHOLOGUE AFUA_3G12920)-RELATED"/>
    <property type="match status" value="1"/>
</dbReference>
<dbReference type="AlphaFoldDB" id="A0A9W8J781"/>
<evidence type="ECO:0000313" key="4">
    <source>
        <dbReference type="Proteomes" id="UP001140091"/>
    </source>
</evidence>
<dbReference type="Proteomes" id="UP001140091">
    <property type="component" value="Unassembled WGS sequence"/>
</dbReference>
<dbReference type="EMBL" id="JANBPK010000838">
    <property type="protein sequence ID" value="KAJ2930461.1"/>
    <property type="molecule type" value="Genomic_DNA"/>
</dbReference>
<feature type="non-terminal residue" evidence="3">
    <location>
        <position position="1"/>
    </location>
</feature>
<name>A0A9W8J781_9AGAR</name>
<dbReference type="Pfam" id="PF07727">
    <property type="entry name" value="RVT_2"/>
    <property type="match status" value="1"/>
</dbReference>
<accession>A0A9W8J781</accession>
<dbReference type="SUPFAM" id="SSF56672">
    <property type="entry name" value="DNA/RNA polymerases"/>
    <property type="match status" value="1"/>
</dbReference>
<reference evidence="3" key="1">
    <citation type="submission" date="2022-06" db="EMBL/GenBank/DDBJ databases">
        <title>Genome Sequence of Candolleomyces eurysporus.</title>
        <authorList>
            <person name="Buettner E."/>
        </authorList>
    </citation>
    <scope>NUCLEOTIDE SEQUENCE</scope>
    <source>
        <strain evidence="3">VTCC 930004</strain>
    </source>
</reference>
<evidence type="ECO:0000259" key="2">
    <source>
        <dbReference type="Pfam" id="PF07727"/>
    </source>
</evidence>
<evidence type="ECO:0000313" key="3">
    <source>
        <dbReference type="EMBL" id="KAJ2930461.1"/>
    </source>
</evidence>
<protein>
    <recommendedName>
        <fullName evidence="2">Reverse transcriptase Ty1/copia-type domain-containing protein</fullName>
    </recommendedName>
</protein>
<keyword evidence="4" id="KW-1185">Reference proteome</keyword>
<comment type="caution">
    <text evidence="3">The sequence shown here is derived from an EMBL/GenBank/DDBJ whole genome shotgun (WGS) entry which is preliminary data.</text>
</comment>
<feature type="domain" description="Reverse transcriptase Ty1/copia-type" evidence="2">
    <location>
        <begin position="4"/>
        <end position="196"/>
    </location>
</feature>
<dbReference type="OrthoDB" id="3236755at2759"/>
<dbReference type="InterPro" id="IPR012337">
    <property type="entry name" value="RNaseH-like_sf"/>
</dbReference>
<dbReference type="SUPFAM" id="SSF53098">
    <property type="entry name" value="Ribonuclease H-like"/>
    <property type="match status" value="1"/>
</dbReference>
<gene>
    <name evidence="3" type="ORF">H1R20_g6639</name>
</gene>
<dbReference type="InterPro" id="IPR043502">
    <property type="entry name" value="DNA/RNA_pol_sf"/>
</dbReference>
<proteinExistence type="predicted"/>
<sequence length="686" mass="77290">MDFDLDGTYTPVMRLETLRGCLALSAIKQLYAFQLDFCNAYLNGRLDEEIYMKQPPGFSDNTGHVCRLRQSLYGLKQAGNIWNKEFNTAMKEIGFSQLKSDYCCYLCRIGSTFTILLLWVNDIISFTNSNKEESVVAQQLGDKFEIKVLGQPSMLLGMKVEQSEDRRVVSLSQTHYIESILKRFSLEDANPVTTPLNPNVDLDSLDTPPTNNSLDSQESSFYATAIGTLSHAALGSRLDILHAVYRLAQFTKNPQPKHWTAVKRIFRYLKGTKDLRLTFGGPEQEWTTEITTYCDADWASNADRKSVVNEIGPENVISISSDNTGNTWVAHAHIVESLKHAFNLPDPIHHINNTWKDIASLEYFKSVTTNVRSTVKYFKQSHFAKEQLRQLRIQVGLGAGLESPTNTRFLLIVWSGISVRRCLPAIRQLNTTEVIELPLELHDVYILNSPATLQFEIQLTQIISVGDPFARAIQCLEATATNPADVYLYWIAIISRLKTALETAHLPDPICQAIHRIVNRRFQQFFINGPTNIHLSVFYLHPAFAQGVYPFGVGLGPGQTPLQYWKTFEKTANAGILAAIAVKLFSAVPHSMADERTMSCITMLNTAQHSRQSVSSVIAMAQIRNYYHGEKLKKLRRSARPRPVLRFFDVNKPRRGIDDDERDSDSDESDDDASLASLGSQPSVHM</sequence>
<dbReference type="InterPro" id="IPR013103">
    <property type="entry name" value="RVT_2"/>
</dbReference>
<feature type="compositionally biased region" description="Acidic residues" evidence="1">
    <location>
        <begin position="658"/>
        <end position="673"/>
    </location>
</feature>
<organism evidence="3 4">
    <name type="scientific">Candolleomyces eurysporus</name>
    <dbReference type="NCBI Taxonomy" id="2828524"/>
    <lineage>
        <taxon>Eukaryota</taxon>
        <taxon>Fungi</taxon>
        <taxon>Dikarya</taxon>
        <taxon>Basidiomycota</taxon>
        <taxon>Agaricomycotina</taxon>
        <taxon>Agaricomycetes</taxon>
        <taxon>Agaricomycetidae</taxon>
        <taxon>Agaricales</taxon>
        <taxon>Agaricineae</taxon>
        <taxon>Psathyrellaceae</taxon>
        <taxon>Candolleomyces</taxon>
    </lineage>
</organism>
<dbReference type="PANTHER" id="PTHR11439">
    <property type="entry name" value="GAG-POL-RELATED RETROTRANSPOSON"/>
    <property type="match status" value="1"/>
</dbReference>
<feature type="region of interest" description="Disordered" evidence="1">
    <location>
        <begin position="650"/>
        <end position="686"/>
    </location>
</feature>
<evidence type="ECO:0000256" key="1">
    <source>
        <dbReference type="SAM" id="MobiDB-lite"/>
    </source>
</evidence>